<sequence>MSARDEAPAERVKTAQDLADDHDLRITRARQRCQAVGFNGAKYFVSTYCHHEGDAEMVVYLKGRADPVRPCDITILEQPV</sequence>
<keyword evidence="2" id="KW-1185">Reference proteome</keyword>
<comment type="caution">
    <text evidence="1">The sequence shown here is derived from an EMBL/GenBank/DDBJ whole genome shotgun (WGS) entry which is preliminary data.</text>
</comment>
<proteinExistence type="predicted"/>
<dbReference type="AlphaFoldDB" id="A0A1E7W6C2"/>
<dbReference type="EMBL" id="LROM01000152">
    <property type="protein sequence ID" value="OEZ91526.1"/>
    <property type="molecule type" value="Genomic_DNA"/>
</dbReference>
<dbReference type="OrthoDB" id="8778045at2"/>
<protein>
    <submittedName>
        <fullName evidence="1">Uncharacterized protein</fullName>
    </submittedName>
</protein>
<evidence type="ECO:0000313" key="2">
    <source>
        <dbReference type="Proteomes" id="UP000175989"/>
    </source>
</evidence>
<accession>A0A1E7W6C2</accession>
<evidence type="ECO:0000313" key="1">
    <source>
        <dbReference type="EMBL" id="OEZ91526.1"/>
    </source>
</evidence>
<organism evidence="1 2">
    <name type="scientific">Duganella phyllosphaerae</name>
    <dbReference type="NCBI Taxonomy" id="762836"/>
    <lineage>
        <taxon>Bacteria</taxon>
        <taxon>Pseudomonadati</taxon>
        <taxon>Pseudomonadota</taxon>
        <taxon>Betaproteobacteria</taxon>
        <taxon>Burkholderiales</taxon>
        <taxon>Oxalobacteraceae</taxon>
        <taxon>Telluria group</taxon>
        <taxon>Duganella</taxon>
    </lineage>
</organism>
<reference evidence="2" key="1">
    <citation type="journal article" date="2016" name="Front. Microbiol.">
        <title>Molecular Keys to the Janthinobacterium and Duganella spp. Interaction with the Plant Pathogen Fusarium graminearum.</title>
        <authorList>
            <person name="Haack F.S."/>
            <person name="Poehlein A."/>
            <person name="Kroger C."/>
            <person name="Voigt C.A."/>
            <person name="Piepenbring M."/>
            <person name="Bode H.B."/>
            <person name="Daniel R."/>
            <person name="Schafer W."/>
            <person name="Streit W.R."/>
        </authorList>
    </citation>
    <scope>NUCLEOTIDE SEQUENCE [LARGE SCALE GENOMIC DNA]</scope>
    <source>
        <strain evidence="2">T54</strain>
    </source>
</reference>
<gene>
    <name evidence="1" type="ORF">DUPY_51380</name>
</gene>
<name>A0A1E7W6C2_9BURK</name>
<dbReference type="RefSeq" id="WP_070251996.1">
    <property type="nucleotide sequence ID" value="NZ_LROM01000152.1"/>
</dbReference>
<dbReference type="Proteomes" id="UP000175989">
    <property type="component" value="Unassembled WGS sequence"/>
</dbReference>